<keyword evidence="2" id="KW-1185">Reference proteome</keyword>
<dbReference type="Proteomes" id="UP001596066">
    <property type="component" value="Unassembled WGS sequence"/>
</dbReference>
<gene>
    <name evidence="1" type="ORF">ACFPZF_00875</name>
</gene>
<evidence type="ECO:0000313" key="2">
    <source>
        <dbReference type="Proteomes" id="UP001596066"/>
    </source>
</evidence>
<proteinExistence type="predicted"/>
<protein>
    <submittedName>
        <fullName evidence="1">DUF742 domain-containing protein</fullName>
    </submittedName>
</protein>
<sequence length="127" mass="13748">MSRSPKRRRMIPSYLATRGVGTPTRNTLHSLMAVVATGLPPATHHTPVQQRIISLLTGGALTVSETAAYLRLQTGVCKVLLSQLLDGGHLQVRVPAPYGLQPDANADRPSKELLEEVLNGLRALKQH</sequence>
<dbReference type="PANTHER" id="PTHR36221:SF1">
    <property type="entry name" value="DUF742 DOMAIN-CONTAINING PROTEIN"/>
    <property type="match status" value="1"/>
</dbReference>
<dbReference type="Pfam" id="PF05331">
    <property type="entry name" value="DUF742"/>
    <property type="match status" value="1"/>
</dbReference>
<organism evidence="1 2">
    <name type="scientific">Kitasatospora cinereorecta</name>
    <dbReference type="NCBI Taxonomy" id="285560"/>
    <lineage>
        <taxon>Bacteria</taxon>
        <taxon>Bacillati</taxon>
        <taxon>Actinomycetota</taxon>
        <taxon>Actinomycetes</taxon>
        <taxon>Kitasatosporales</taxon>
        <taxon>Streptomycetaceae</taxon>
        <taxon>Kitasatospora</taxon>
    </lineage>
</organism>
<dbReference type="RefSeq" id="WP_346140907.1">
    <property type="nucleotide sequence ID" value="NZ_BAAAUA010000002.1"/>
</dbReference>
<evidence type="ECO:0000313" key="1">
    <source>
        <dbReference type="EMBL" id="MFC5639914.1"/>
    </source>
</evidence>
<accession>A0ABW0V4N7</accession>
<comment type="caution">
    <text evidence="1">The sequence shown here is derived from an EMBL/GenBank/DDBJ whole genome shotgun (WGS) entry which is preliminary data.</text>
</comment>
<name>A0ABW0V4N7_9ACTN</name>
<dbReference type="InterPro" id="IPR007995">
    <property type="entry name" value="DUF742"/>
</dbReference>
<dbReference type="PANTHER" id="PTHR36221">
    <property type="entry name" value="DUF742 DOMAIN-CONTAINING PROTEIN"/>
    <property type="match status" value="1"/>
</dbReference>
<dbReference type="EMBL" id="JBHSOC010000001">
    <property type="protein sequence ID" value="MFC5639914.1"/>
    <property type="molecule type" value="Genomic_DNA"/>
</dbReference>
<reference evidence="2" key="1">
    <citation type="journal article" date="2019" name="Int. J. Syst. Evol. Microbiol.">
        <title>The Global Catalogue of Microorganisms (GCM) 10K type strain sequencing project: providing services to taxonomists for standard genome sequencing and annotation.</title>
        <authorList>
            <consortium name="The Broad Institute Genomics Platform"/>
            <consortium name="The Broad Institute Genome Sequencing Center for Infectious Disease"/>
            <person name="Wu L."/>
            <person name="Ma J."/>
        </authorList>
    </citation>
    <scope>NUCLEOTIDE SEQUENCE [LARGE SCALE GENOMIC DNA]</scope>
    <source>
        <strain evidence="2">CGMCC 4.1622</strain>
    </source>
</reference>